<keyword evidence="3" id="KW-1185">Reference proteome</keyword>
<dbReference type="Gene3D" id="3.30.2310.20">
    <property type="entry name" value="RelE-like"/>
    <property type="match status" value="1"/>
</dbReference>
<sequence length="119" mass="13880">MLKKIKIRTLSLKNNRPQAVVLSVEEYNNLMETREELEPQNKGGYGKPLGNQNETELTEFFKIKYRGIGIRVVYTIVHKKEIMNIIVVSLRTDEESYKEAEKRKVKYGESVHKGIFYAT</sequence>
<protein>
    <submittedName>
        <fullName evidence="2">Type II toxin-antitoxin system prevent-host-death family antitoxin</fullName>
    </submittedName>
</protein>
<evidence type="ECO:0000256" key="1">
    <source>
        <dbReference type="ARBA" id="ARBA00009981"/>
    </source>
</evidence>
<dbReference type="SUPFAM" id="SSF143120">
    <property type="entry name" value="YefM-like"/>
    <property type="match status" value="1"/>
</dbReference>
<reference evidence="2 3" key="1">
    <citation type="submission" date="2020-11" db="EMBL/GenBank/DDBJ databases">
        <title>Fusibacter basophilias sp. nov.</title>
        <authorList>
            <person name="Qiu D."/>
        </authorList>
    </citation>
    <scope>NUCLEOTIDE SEQUENCE [LARGE SCALE GENOMIC DNA]</scope>
    <source>
        <strain evidence="2 3">Q10-2</strain>
    </source>
</reference>
<comment type="similarity">
    <text evidence="1">Belongs to the phD/YefM antitoxin family.</text>
</comment>
<evidence type="ECO:0000313" key="3">
    <source>
        <dbReference type="Proteomes" id="UP000614200"/>
    </source>
</evidence>
<accession>A0ABR9ZM10</accession>
<dbReference type="Proteomes" id="UP000614200">
    <property type="component" value="Unassembled WGS sequence"/>
</dbReference>
<gene>
    <name evidence="2" type="ORF">ISU02_00180</name>
</gene>
<dbReference type="InterPro" id="IPR036165">
    <property type="entry name" value="YefM-like_sf"/>
</dbReference>
<organism evidence="2 3">
    <name type="scientific">Fusibacter ferrireducens</name>
    <dbReference type="NCBI Taxonomy" id="2785058"/>
    <lineage>
        <taxon>Bacteria</taxon>
        <taxon>Bacillati</taxon>
        <taxon>Bacillota</taxon>
        <taxon>Clostridia</taxon>
        <taxon>Eubacteriales</taxon>
        <taxon>Eubacteriales Family XII. Incertae Sedis</taxon>
        <taxon>Fusibacter</taxon>
    </lineage>
</organism>
<comment type="caution">
    <text evidence="2">The sequence shown here is derived from an EMBL/GenBank/DDBJ whole genome shotgun (WGS) entry which is preliminary data.</text>
</comment>
<evidence type="ECO:0000313" key="2">
    <source>
        <dbReference type="EMBL" id="MBF4691508.1"/>
    </source>
</evidence>
<dbReference type="InterPro" id="IPR035093">
    <property type="entry name" value="RelE/ParE_toxin_dom_sf"/>
</dbReference>
<name>A0ABR9ZM10_9FIRM</name>
<dbReference type="EMBL" id="JADKNH010000001">
    <property type="protein sequence ID" value="MBF4691508.1"/>
    <property type="molecule type" value="Genomic_DNA"/>
</dbReference>
<proteinExistence type="inferred from homology"/>
<dbReference type="NCBIfam" id="TIGR01552">
    <property type="entry name" value="phd_fam"/>
    <property type="match status" value="1"/>
</dbReference>